<protein>
    <submittedName>
        <fullName evidence="1">Uncharacterized protein</fullName>
    </submittedName>
</protein>
<comment type="caution">
    <text evidence="1">The sequence shown here is derived from an EMBL/GenBank/DDBJ whole genome shotgun (WGS) entry which is preliminary data.</text>
</comment>
<sequence>MSWREEDKLEIFRISNTKAFLLLDELLQKEIPNCSGEDKLYFNKRSNDLDFTPEESISSGLSTKRKKKNNQTFILEVCKHKVYAQIYRMVESLEPDNTNYADYTNLLIILQTAVRNSLIIKIRKKHIQTFQNKVIFKGILVRVLEQIIIERTKIIDKHLFKLENADSFSPENIKTTLCDAANELIQNNILEKIQHAMNLWCSNLKEVKTIAFYPYITCSYYLFLDKCFTNKIMNRKLYADLLTLTHAYYMQDLTEEDMQTAHKMNLFSLEGNQSEYNIDVAINALFNNRYVAIDIRSSDVKSSYTPPIDKANKILLLALKHRWHEVTNFYHRLHPIIYSQVEALFMEGLFVKDNCTSPHIENNYMLCVERYYRELIKNREAIETKFGPQYPIYSDYCEFRINILRSLIDLEAGVQSIKGCEDKNSWCFKMPGLPETNKPIFMLALALLSGSTILQWITETASHS</sequence>
<dbReference type="GeneID" id="77675883"/>
<dbReference type="EMBL" id="AKIJ01000002">
    <property type="protein sequence ID" value="KFG26756.1"/>
    <property type="molecule type" value="Genomic_DNA"/>
</dbReference>
<organism evidence="1 2">
    <name type="scientific">Nematocida ausubeli (strain ATCC PRA-371 / ERTm2)</name>
    <name type="common">Nematode killer fungus</name>
    <dbReference type="NCBI Taxonomy" id="1913371"/>
    <lineage>
        <taxon>Eukaryota</taxon>
        <taxon>Fungi</taxon>
        <taxon>Fungi incertae sedis</taxon>
        <taxon>Microsporidia</taxon>
        <taxon>Nematocida</taxon>
    </lineage>
</organism>
<keyword evidence="2" id="KW-1185">Reference proteome</keyword>
<evidence type="ECO:0000313" key="1">
    <source>
        <dbReference type="EMBL" id="KFG26756.1"/>
    </source>
</evidence>
<accession>A0A086J3N8</accession>
<name>A0A086J3N8_NEMA1</name>
<proteinExistence type="predicted"/>
<dbReference type="HOGENOM" id="CLU_615520_0_0_1"/>
<reference evidence="1 2" key="1">
    <citation type="journal article" date="2014" name="Genome Announc.">
        <title>Genome Sequence of the Microsporidian Species Nematocida sp1 Strain ERTm6 (ATCC PRA-372).</title>
        <authorList>
            <person name="Bakowski M.A."/>
            <person name="Priest M."/>
            <person name="Young S."/>
            <person name="Cuomo C.A."/>
            <person name="Troemel E.R."/>
        </authorList>
    </citation>
    <scope>NUCLEOTIDE SEQUENCE [LARGE SCALE GENOMIC DNA]</scope>
    <source>
        <strain evidence="1 2">ERTm6</strain>
    </source>
</reference>
<dbReference type="Proteomes" id="UP000054524">
    <property type="component" value="Unassembled WGS sequence"/>
</dbReference>
<gene>
    <name evidence="1" type="ORF">NESG_00910</name>
</gene>
<evidence type="ECO:0000313" key="2">
    <source>
        <dbReference type="Proteomes" id="UP000054524"/>
    </source>
</evidence>
<dbReference type="RefSeq" id="XP_052905311.1">
    <property type="nucleotide sequence ID" value="XM_053048551.1"/>
</dbReference>
<dbReference type="AlphaFoldDB" id="A0A086J3N8"/>